<dbReference type="Proteomes" id="UP000576152">
    <property type="component" value="Unassembled WGS sequence"/>
</dbReference>
<evidence type="ECO:0000313" key="1">
    <source>
        <dbReference type="EMBL" id="MBB3713018.1"/>
    </source>
</evidence>
<keyword evidence="2" id="KW-1185">Reference proteome</keyword>
<comment type="caution">
    <text evidence="1">The sequence shown here is derived from an EMBL/GenBank/DDBJ whole genome shotgun (WGS) entry which is preliminary data.</text>
</comment>
<dbReference type="Pfam" id="PF07183">
    <property type="entry name" value="DUF1403"/>
    <property type="match status" value="1"/>
</dbReference>
<protein>
    <recommendedName>
        <fullName evidence="3">DUF1403 family protein</fullName>
    </recommendedName>
</protein>
<evidence type="ECO:0000313" key="2">
    <source>
        <dbReference type="Proteomes" id="UP000576152"/>
    </source>
</evidence>
<dbReference type="RefSeq" id="WP_183474440.1">
    <property type="nucleotide sequence ID" value="NZ_JACIBX010000010.1"/>
</dbReference>
<evidence type="ECO:0008006" key="3">
    <source>
        <dbReference type="Google" id="ProtNLM"/>
    </source>
</evidence>
<accession>A0ABR6HRA0</accession>
<reference evidence="1 2" key="1">
    <citation type="submission" date="2020-08" db="EMBL/GenBank/DDBJ databases">
        <title>Genomic Encyclopedia of Type Strains, Phase III (KMG-III): the genomes of soil and plant-associated and newly described type strains.</title>
        <authorList>
            <person name="Whitman W."/>
        </authorList>
    </citation>
    <scope>NUCLEOTIDE SEQUENCE [LARGE SCALE GENOMIC DNA]</scope>
    <source>
        <strain evidence="1 2">CECT 8572</strain>
    </source>
</reference>
<proteinExistence type="predicted"/>
<dbReference type="EMBL" id="JACIBX010000010">
    <property type="protein sequence ID" value="MBB3713018.1"/>
    <property type="molecule type" value="Genomic_DNA"/>
</dbReference>
<gene>
    <name evidence="1" type="ORF">FHS00_002619</name>
</gene>
<dbReference type="InterPro" id="IPR009843">
    <property type="entry name" value="DUF1403"/>
</dbReference>
<name>A0ABR6HRA0_9RHOB</name>
<sequence>MSVLLHPDYPAPSWPAPPSWAVTGRAADPEDAAFRAGMALAHLHGVKTQPGLTLALWRDRLALEAAAATVRVSGRSEGLVELRDALHLGRPGDPLGPAGEIGQVWRRAVTRPLTARGLAPLPGVALEEIRRELARPGAAIARAAATLETVLAEAPRAEAAALILADAALARALGWERIVPLLAAGLSPRDLRRERDELRLACHQAVVRAATRAAGLAQDLTQRAARLHAVAPKLRAKRAEAALKLFLAQDALTPTALTNLMSGRAARRLCDRLVALGALRELTGRDSFRLYGL</sequence>
<organism evidence="1 2">
    <name type="scientific">Limimaricola variabilis</name>
    <dbReference type="NCBI Taxonomy" id="1492771"/>
    <lineage>
        <taxon>Bacteria</taxon>
        <taxon>Pseudomonadati</taxon>
        <taxon>Pseudomonadota</taxon>
        <taxon>Alphaproteobacteria</taxon>
        <taxon>Rhodobacterales</taxon>
        <taxon>Paracoccaceae</taxon>
        <taxon>Limimaricola</taxon>
    </lineage>
</organism>